<evidence type="ECO:0000313" key="3">
    <source>
        <dbReference type="Proteomes" id="UP000276254"/>
    </source>
</evidence>
<dbReference type="AlphaFoldDB" id="A0A494TAR1"/>
<evidence type="ECO:0000259" key="1">
    <source>
        <dbReference type="Pfam" id="PF09413"/>
    </source>
</evidence>
<reference evidence="2 3" key="1">
    <citation type="submission" date="2018-09" db="EMBL/GenBank/DDBJ databases">
        <title>Sphingomonas peninsula sp. nov., isolated from fildes peninsula, Antarctic soil.</title>
        <authorList>
            <person name="Yingchao G."/>
        </authorList>
    </citation>
    <scope>NUCLEOTIDE SEQUENCE [LARGE SCALE GENOMIC DNA]</scope>
    <source>
        <strain evidence="2 3">YZ-8</strain>
    </source>
</reference>
<dbReference type="Pfam" id="PF09413">
    <property type="entry name" value="DUF2007"/>
    <property type="match status" value="1"/>
</dbReference>
<evidence type="ECO:0000313" key="2">
    <source>
        <dbReference type="EMBL" id="AYJ86529.1"/>
    </source>
</evidence>
<protein>
    <submittedName>
        <fullName evidence="2">DUF2007 domain-containing protein</fullName>
    </submittedName>
</protein>
<dbReference type="RefSeq" id="WP_121153154.1">
    <property type="nucleotide sequence ID" value="NZ_CP032829.1"/>
</dbReference>
<accession>A0A494TAR1</accession>
<dbReference type="InterPro" id="IPR011322">
    <property type="entry name" value="N-reg_PII-like_a/b"/>
</dbReference>
<gene>
    <name evidence="2" type="ORF">D3Y57_11800</name>
</gene>
<dbReference type="SUPFAM" id="SSF54913">
    <property type="entry name" value="GlnB-like"/>
    <property type="match status" value="1"/>
</dbReference>
<dbReference type="Gene3D" id="3.30.70.790">
    <property type="entry name" value="UreE, C-terminal domain"/>
    <property type="match status" value="1"/>
</dbReference>
<dbReference type="KEGG" id="spha:D3Y57_11800"/>
<dbReference type="Proteomes" id="UP000276254">
    <property type="component" value="Chromosome"/>
</dbReference>
<sequence>MALVELGNYPNAMEAAMVRGRLQVEGIDSVAFDGGMNIADSAGWVIPVRVMVLDDDLELAKSIIA</sequence>
<dbReference type="OrthoDB" id="7573469at2"/>
<keyword evidence="3" id="KW-1185">Reference proteome</keyword>
<dbReference type="InterPro" id="IPR018551">
    <property type="entry name" value="DUF2007"/>
</dbReference>
<dbReference type="EMBL" id="CP032829">
    <property type="protein sequence ID" value="AYJ86529.1"/>
    <property type="molecule type" value="Genomic_DNA"/>
</dbReference>
<name>A0A494TAR1_SPHPE</name>
<feature type="domain" description="DUF2007" evidence="1">
    <location>
        <begin position="8"/>
        <end position="65"/>
    </location>
</feature>
<proteinExistence type="predicted"/>
<organism evidence="2 3">
    <name type="scientific">Sphingomonas paeninsulae</name>
    <dbReference type="NCBI Taxonomy" id="2319844"/>
    <lineage>
        <taxon>Bacteria</taxon>
        <taxon>Pseudomonadati</taxon>
        <taxon>Pseudomonadota</taxon>
        <taxon>Alphaproteobacteria</taxon>
        <taxon>Sphingomonadales</taxon>
        <taxon>Sphingomonadaceae</taxon>
        <taxon>Sphingomonas</taxon>
    </lineage>
</organism>